<accession>F3QT67</accession>
<organism evidence="1 2">
    <name type="scientific">Paraprevotella xylaniphila YIT 11841</name>
    <dbReference type="NCBI Taxonomy" id="762982"/>
    <lineage>
        <taxon>Bacteria</taxon>
        <taxon>Pseudomonadati</taxon>
        <taxon>Bacteroidota</taxon>
        <taxon>Bacteroidia</taxon>
        <taxon>Bacteroidales</taxon>
        <taxon>Prevotellaceae</taxon>
        <taxon>Paraprevotella</taxon>
    </lineage>
</organism>
<protein>
    <submittedName>
        <fullName evidence="1">Conserved domain protein</fullName>
    </submittedName>
</protein>
<keyword evidence="2" id="KW-1185">Reference proteome</keyword>
<dbReference type="HOGENOM" id="CLU_056546_0_0_10"/>
<dbReference type="STRING" id="762982.HMPREF9442_01384"/>
<dbReference type="Proteomes" id="UP000005546">
    <property type="component" value="Unassembled WGS sequence"/>
</dbReference>
<evidence type="ECO:0000313" key="2">
    <source>
        <dbReference type="Proteomes" id="UP000005546"/>
    </source>
</evidence>
<dbReference type="InterPro" id="IPR026444">
    <property type="entry name" value="Secre_tail"/>
</dbReference>
<name>F3QT67_9BACT</name>
<evidence type="ECO:0000313" key="1">
    <source>
        <dbReference type="EMBL" id="EGG54888.1"/>
    </source>
</evidence>
<gene>
    <name evidence="1" type="ORF">HMPREF9442_01384</name>
</gene>
<reference evidence="1 2" key="1">
    <citation type="submission" date="2011-02" db="EMBL/GenBank/DDBJ databases">
        <authorList>
            <person name="Weinstock G."/>
            <person name="Sodergren E."/>
            <person name="Clifton S."/>
            <person name="Fulton L."/>
            <person name="Fulton B."/>
            <person name="Courtney L."/>
            <person name="Fronick C."/>
            <person name="Harrison M."/>
            <person name="Strong C."/>
            <person name="Farmer C."/>
            <person name="Delahaunty K."/>
            <person name="Markovic C."/>
            <person name="Hall O."/>
            <person name="Minx P."/>
            <person name="Tomlinson C."/>
            <person name="Mitreva M."/>
            <person name="Hou S."/>
            <person name="Chen J."/>
            <person name="Wollam A."/>
            <person name="Pepin K.H."/>
            <person name="Johnson M."/>
            <person name="Bhonagiri V."/>
            <person name="Zhang X."/>
            <person name="Suruliraj S."/>
            <person name="Warren W."/>
            <person name="Chinwalla A."/>
            <person name="Mardis E.R."/>
            <person name="Wilson R.K."/>
        </authorList>
    </citation>
    <scope>NUCLEOTIDE SEQUENCE [LARGE SCALE GENOMIC DNA]</scope>
    <source>
        <strain evidence="1 2">YIT 11841</strain>
    </source>
</reference>
<proteinExistence type="predicted"/>
<dbReference type="AlphaFoldDB" id="F3QT67"/>
<comment type="caution">
    <text evidence="1">The sequence shown here is derived from an EMBL/GenBank/DDBJ whole genome shotgun (WGS) entry which is preliminary data.</text>
</comment>
<dbReference type="EMBL" id="AFBR01000035">
    <property type="protein sequence ID" value="EGG54888.1"/>
    <property type="molecule type" value="Genomic_DNA"/>
</dbReference>
<dbReference type="NCBIfam" id="TIGR04183">
    <property type="entry name" value="Por_Secre_tail"/>
    <property type="match status" value="1"/>
</dbReference>
<sequence length="421" mass="44907">MLILKSVLMRKLITLVSVVFAFTNMSAQLKVHSNGNVSIKTTETPNAALAIGGAGDATQSLFVKSNNLPAYIERDGVCTESGVWNRAILIRNFASDTRMLMGVSSAVGTKNSLLLNKGRAFGVYGQAGFTTSGYNYAVYGNLTSTQNGAAVVGALDNLDVKVPGRYAGYFQGDVRTTGNFYGTVLTPSASRSALMGRSAVMPLSAESDGENSMSVGEKLSRLTAVQYNLSEPQAAQAFAASGDTVAAAPRSVTDVQALEKTHYGLDAAVLKEVYPDLIYESQEGDLCINYTEMIPLLVQSVNELRAQVVSLQGAQTYNVRARNGNETGIGGNALDVTALEQNDPNPFTQTTVVRYTLPESVKSAFLYIYDLNGTQVDQKTLQSRGKSSVTLEAGSLAPGMYLYALVADGKVIDTKRMIITQ</sequence>
<dbReference type="eggNOG" id="COG4886">
    <property type="taxonomic scope" value="Bacteria"/>
</dbReference>